<comment type="pathway">
    <text evidence="1">Amino-acid biosynthesis; L-asparagine biosynthesis; L-asparagine from L-aspartate (L-Gln route): step 1/1.</text>
</comment>
<comment type="catalytic activity">
    <reaction evidence="5">
        <text>L-aspartate + L-glutamine + ATP + H2O = L-asparagine + L-glutamate + AMP + diphosphate + H(+)</text>
        <dbReference type="Rhea" id="RHEA:12228"/>
        <dbReference type="ChEBI" id="CHEBI:15377"/>
        <dbReference type="ChEBI" id="CHEBI:15378"/>
        <dbReference type="ChEBI" id="CHEBI:29985"/>
        <dbReference type="ChEBI" id="CHEBI:29991"/>
        <dbReference type="ChEBI" id="CHEBI:30616"/>
        <dbReference type="ChEBI" id="CHEBI:33019"/>
        <dbReference type="ChEBI" id="CHEBI:58048"/>
        <dbReference type="ChEBI" id="CHEBI:58359"/>
        <dbReference type="ChEBI" id="CHEBI:456215"/>
        <dbReference type="EC" id="6.3.5.4"/>
    </reaction>
</comment>
<dbReference type="KEGG" id="ksk:KSE_41230"/>
<reference evidence="7 8" key="1">
    <citation type="journal article" date="2010" name="DNA Res.">
        <title>Genome sequence of Kitasatospora setae NBRC 14216T: an evolutionary snapshot of the family Streptomycetaceae.</title>
        <authorList>
            <person name="Ichikawa N."/>
            <person name="Oguchi A."/>
            <person name="Ikeda H."/>
            <person name="Ishikawa J."/>
            <person name="Kitani S."/>
            <person name="Watanabe Y."/>
            <person name="Nakamura S."/>
            <person name="Katano Y."/>
            <person name="Kishi E."/>
            <person name="Sasagawa M."/>
            <person name="Ankai A."/>
            <person name="Fukui S."/>
            <person name="Hashimoto Y."/>
            <person name="Kamata S."/>
            <person name="Otoguro M."/>
            <person name="Tanikawa S."/>
            <person name="Nihira T."/>
            <person name="Horinouchi S."/>
            <person name="Ohnishi Y."/>
            <person name="Hayakawa M."/>
            <person name="Kuzuyama T."/>
            <person name="Arisawa A."/>
            <person name="Nomoto F."/>
            <person name="Miura H."/>
            <person name="Takahashi Y."/>
            <person name="Fujita N."/>
        </authorList>
    </citation>
    <scope>NUCLEOTIDE SEQUENCE [LARGE SCALE GENOMIC DNA]</scope>
    <source>
        <strain evidence="8">ATCC 33774 / DSM 43861 / JCM 3304 / KCC A-0304 / NBRC 14216 / KM-6054</strain>
    </source>
</reference>
<dbReference type="InterPro" id="IPR006426">
    <property type="entry name" value="Asn_synth_AEB"/>
</dbReference>
<evidence type="ECO:0000256" key="3">
    <source>
        <dbReference type="ARBA" id="ARBA00012737"/>
    </source>
</evidence>
<dbReference type="Gene3D" id="3.60.20.10">
    <property type="entry name" value="Glutamine Phosphoribosylpyrophosphate, subunit 1, domain 1"/>
    <property type="match status" value="1"/>
</dbReference>
<accession>E4NEX5</accession>
<dbReference type="SUPFAM" id="SSF52402">
    <property type="entry name" value="Adenine nucleotide alpha hydrolases-like"/>
    <property type="match status" value="1"/>
</dbReference>
<evidence type="ECO:0000256" key="5">
    <source>
        <dbReference type="ARBA" id="ARBA00048741"/>
    </source>
</evidence>
<dbReference type="NCBIfam" id="NF033561">
    <property type="entry name" value="macrolact_Ik_Al"/>
    <property type="match status" value="1"/>
</dbReference>
<dbReference type="GO" id="GO:0005829">
    <property type="term" value="C:cytosol"/>
    <property type="evidence" value="ECO:0007669"/>
    <property type="project" value="TreeGrafter"/>
</dbReference>
<protein>
    <recommendedName>
        <fullName evidence="3">asparagine synthase (glutamine-hydrolyzing)</fullName>
        <ecNumber evidence="3">6.3.5.4</ecNumber>
    </recommendedName>
</protein>
<dbReference type="PANTHER" id="PTHR43284">
    <property type="entry name" value="ASPARAGINE SYNTHETASE (GLUTAMINE-HYDROLYZING)"/>
    <property type="match status" value="1"/>
</dbReference>
<dbReference type="EC" id="6.3.5.4" evidence="3"/>
<dbReference type="InterPro" id="IPR051786">
    <property type="entry name" value="ASN_synthetase/amidase"/>
</dbReference>
<dbReference type="AlphaFoldDB" id="E4NEX5"/>
<name>E4NEX5_KITSK</name>
<dbReference type="Proteomes" id="UP000007076">
    <property type="component" value="Chromosome"/>
</dbReference>
<dbReference type="GO" id="GO:0006529">
    <property type="term" value="P:asparagine biosynthetic process"/>
    <property type="evidence" value="ECO:0007669"/>
    <property type="project" value="UniProtKB-KW"/>
</dbReference>
<dbReference type="GO" id="GO:0004066">
    <property type="term" value="F:asparagine synthase (glutamine-hydrolyzing) activity"/>
    <property type="evidence" value="ECO:0007669"/>
    <property type="project" value="UniProtKB-EC"/>
</dbReference>
<dbReference type="InterPro" id="IPR001962">
    <property type="entry name" value="Asn_synthase"/>
</dbReference>
<dbReference type="CDD" id="cd01991">
    <property type="entry name" value="Asn_synthase_B_C"/>
    <property type="match status" value="1"/>
</dbReference>
<dbReference type="eggNOG" id="COG0367">
    <property type="taxonomic scope" value="Bacteria"/>
</dbReference>
<dbReference type="InterPro" id="IPR029055">
    <property type="entry name" value="Ntn_hydrolases_N"/>
</dbReference>
<evidence type="ECO:0000313" key="7">
    <source>
        <dbReference type="EMBL" id="BAJ29911.1"/>
    </source>
</evidence>
<dbReference type="Pfam" id="PF00733">
    <property type="entry name" value="Asn_synthase"/>
    <property type="match status" value="1"/>
</dbReference>
<feature type="domain" description="Asparagine synthetase" evidence="6">
    <location>
        <begin position="153"/>
        <end position="508"/>
    </location>
</feature>
<comment type="similarity">
    <text evidence="2">Belongs to the asparagine synthetase family.</text>
</comment>
<dbReference type="InterPro" id="IPR014729">
    <property type="entry name" value="Rossmann-like_a/b/a_fold"/>
</dbReference>
<evidence type="ECO:0000256" key="4">
    <source>
        <dbReference type="ARBA" id="ARBA00022888"/>
    </source>
</evidence>
<organism evidence="7 8">
    <name type="scientific">Kitasatospora setae (strain ATCC 33774 / DSM 43861 / JCM 3304 / KCC A-0304 / NBRC 14216 / KM-6054)</name>
    <name type="common">Streptomyces setae</name>
    <dbReference type="NCBI Taxonomy" id="452652"/>
    <lineage>
        <taxon>Bacteria</taxon>
        <taxon>Bacillati</taxon>
        <taxon>Actinomycetota</taxon>
        <taxon>Actinomycetes</taxon>
        <taxon>Kitasatosporales</taxon>
        <taxon>Streptomycetaceae</taxon>
        <taxon>Kitasatospora</taxon>
    </lineage>
</organism>
<keyword evidence="4" id="KW-0061">Asparagine biosynthesis</keyword>
<evidence type="ECO:0000259" key="6">
    <source>
        <dbReference type="Pfam" id="PF00733"/>
    </source>
</evidence>
<gene>
    <name evidence="7" type="ordered locus">KSE_41230</name>
</gene>
<evidence type="ECO:0000256" key="2">
    <source>
        <dbReference type="ARBA" id="ARBA00005752"/>
    </source>
</evidence>
<dbReference type="STRING" id="452652.KSE_41230"/>
<dbReference type="EMBL" id="AP010968">
    <property type="protein sequence ID" value="BAJ29911.1"/>
    <property type="molecule type" value="Genomic_DNA"/>
</dbReference>
<dbReference type="PIRSF" id="PIRSF001589">
    <property type="entry name" value="Asn_synthetase_glu-h"/>
    <property type="match status" value="1"/>
</dbReference>
<dbReference type="SUPFAM" id="SSF56235">
    <property type="entry name" value="N-terminal nucleophile aminohydrolases (Ntn hydrolases)"/>
    <property type="match status" value="1"/>
</dbReference>
<evidence type="ECO:0000313" key="8">
    <source>
        <dbReference type="Proteomes" id="UP000007076"/>
    </source>
</evidence>
<keyword evidence="8" id="KW-1185">Reference proteome</keyword>
<dbReference type="PATRIC" id="fig|452652.3.peg.4116"/>
<proteinExistence type="inferred from homology"/>
<keyword evidence="4" id="KW-0028">Amino-acid biosynthesis</keyword>
<sequence>MCGAGGLRLAVFGPCGATDAELARLATVADIDAVATAWSGAYTLVLDDGRGALTVWADPAGAAPVYATRTANGPVWASSSLALASLTGAGPDTAWLAARLADPTAWASDRSAWVGVEQIPPGHRWTATERGACTITPFWRRLELAWPDAVRRLRDDLAGAVAVRVTDRVVSSDLSGGLDSSTLAVLAARHGPVTGFTYHPKGRDEGGDLDHARAVARAVPRIRHRLMALGPEHLPFAGPGTLPPTDEPAPSAMTFAQLDAQLSALASNGVSVHLTGDGGDSLFMPPPAHLADLARSGRLLRLARDAQTWARLYRTSPWTAVASAVGDPGKLGTTATMPWLTADARDLAASVTTPHRDTGGLGHADTLLLQEVRHVGRTAATENQLAAAHGITMHNPFTDTRVLESVLAAPAADRWSARRYKPMLSDAVAGLLPPSVLDRGAKGVFTADHHHGLRANQAAVLDLVDGHLAALGLLRPAALRSLLRNAVLGADIPWGLIEPVLGTELWLRTAESAVRAIRWKNTA</sequence>
<dbReference type="PANTHER" id="PTHR43284:SF1">
    <property type="entry name" value="ASPARAGINE SYNTHETASE"/>
    <property type="match status" value="1"/>
</dbReference>
<dbReference type="HOGENOM" id="CLU_021410_1_0_11"/>
<dbReference type="Gene3D" id="3.40.50.620">
    <property type="entry name" value="HUPs"/>
    <property type="match status" value="1"/>
</dbReference>
<evidence type="ECO:0000256" key="1">
    <source>
        <dbReference type="ARBA" id="ARBA00005187"/>
    </source>
</evidence>